<sequence>MPLPEGSSAGGGLLDIVAEATDLFLSGDGRHLILETAQRLLVWDCGCLDFCGAVAPRWPNNDSGMNSRPENLQGRPAGGGSVAVWCEDDGEEVQIWALGAPPELVACWRPTQLKAGGTIVHVGVSLGDGILMALDDTERVHVALLPDHSITQKDESENAGGLRHCHELFCRSLFSLSSPGSRSVLPCSMCLRGGLLSFVEAKDMDALQRRLHVWDLLDDDGKPRLDEPRRWVFAFEGHADATASIPRPFLRRFVLLKSCSMVGLQETMVTLRLYDLRSNNSNNNNNNSDNNNSNSNNNNSNNSNNNSDNNKYLNRGALLFQRQDVAYDSSLFRRGHPLLDDTVGLWVSKPSPESLLVGPRRPEAHFTLLGLAGS</sequence>
<dbReference type="PANTHER" id="PTHR16148:SF14">
    <property type="entry name" value="MYND-TYPE DOMAIN-CONTAINING PROTEIN"/>
    <property type="match status" value="1"/>
</dbReference>
<evidence type="ECO:0000313" key="3">
    <source>
        <dbReference type="Proteomes" id="UP000654075"/>
    </source>
</evidence>
<dbReference type="AlphaFoldDB" id="A0A813H8T5"/>
<organism evidence="2 3">
    <name type="scientific">Polarella glacialis</name>
    <name type="common">Dinoflagellate</name>
    <dbReference type="NCBI Taxonomy" id="89957"/>
    <lineage>
        <taxon>Eukaryota</taxon>
        <taxon>Sar</taxon>
        <taxon>Alveolata</taxon>
        <taxon>Dinophyceae</taxon>
        <taxon>Suessiales</taxon>
        <taxon>Suessiaceae</taxon>
        <taxon>Polarella</taxon>
    </lineage>
</organism>
<dbReference type="EMBL" id="CAJNNV010030884">
    <property type="protein sequence ID" value="CAE8634050.1"/>
    <property type="molecule type" value="Genomic_DNA"/>
</dbReference>
<keyword evidence="3" id="KW-1185">Reference proteome</keyword>
<evidence type="ECO:0000313" key="2">
    <source>
        <dbReference type="EMBL" id="CAE8634050.1"/>
    </source>
</evidence>
<evidence type="ECO:0000256" key="1">
    <source>
        <dbReference type="SAM" id="MobiDB-lite"/>
    </source>
</evidence>
<accession>A0A813H8T5</accession>
<feature type="region of interest" description="Disordered" evidence="1">
    <location>
        <begin position="280"/>
        <end position="311"/>
    </location>
</feature>
<evidence type="ECO:0008006" key="4">
    <source>
        <dbReference type="Google" id="ProtNLM"/>
    </source>
</evidence>
<dbReference type="GO" id="GO:0005654">
    <property type="term" value="C:nucleoplasm"/>
    <property type="evidence" value="ECO:0007669"/>
    <property type="project" value="TreeGrafter"/>
</dbReference>
<reference evidence="2" key="1">
    <citation type="submission" date="2021-02" db="EMBL/GenBank/DDBJ databases">
        <authorList>
            <person name="Dougan E. K."/>
            <person name="Rhodes N."/>
            <person name="Thang M."/>
            <person name="Chan C."/>
        </authorList>
    </citation>
    <scope>NUCLEOTIDE SEQUENCE</scope>
</reference>
<name>A0A813H8T5_POLGL</name>
<protein>
    <recommendedName>
        <fullName evidence="4">Anaphase-promoting complex subunit 1</fullName>
    </recommendedName>
</protein>
<dbReference type="Proteomes" id="UP000654075">
    <property type="component" value="Unassembled WGS sequence"/>
</dbReference>
<comment type="caution">
    <text evidence="2">The sequence shown here is derived from an EMBL/GenBank/DDBJ whole genome shotgun (WGS) entry which is preliminary data.</text>
</comment>
<dbReference type="OrthoDB" id="5855668at2759"/>
<dbReference type="PANTHER" id="PTHR16148">
    <property type="entry name" value="NF-KAPPA-B-REPRESSING FACTOR-RELATED"/>
    <property type="match status" value="1"/>
</dbReference>
<proteinExistence type="predicted"/>
<gene>
    <name evidence="2" type="ORF">PGLA1383_LOCUS49719</name>
</gene>
<dbReference type="GO" id="GO:0005730">
    <property type="term" value="C:nucleolus"/>
    <property type="evidence" value="ECO:0007669"/>
    <property type="project" value="TreeGrafter"/>
</dbReference>
<feature type="compositionally biased region" description="Low complexity" evidence="1">
    <location>
        <begin position="280"/>
        <end position="310"/>
    </location>
</feature>